<name>A0A1C3EJ89_9GAMM</name>
<sequence>MDYLQLIGTRLKSDFLIDLFETYDVDVTYEYDRLHESEDDSYTAFIPELGLEFSFDSEQRLVTLFMTLSQADGYNPFEGIDPRTAPFGTAAEALVWANDKSLDASVIEASSHPIFGETPESIRIELETLYIHYSFEKGTISKVTLGSKNS</sequence>
<keyword evidence="2" id="KW-1185">Reference proteome</keyword>
<evidence type="ECO:0000313" key="1">
    <source>
        <dbReference type="EMBL" id="ODA33302.1"/>
    </source>
</evidence>
<dbReference type="RefSeq" id="WP_068902136.1">
    <property type="nucleotide sequence ID" value="NZ_JBHUIF010000006.1"/>
</dbReference>
<reference evidence="1 2" key="1">
    <citation type="submission" date="2016-05" db="EMBL/GenBank/DDBJ databases">
        <title>Genomic Taxonomy of the Vibrionaceae.</title>
        <authorList>
            <person name="Gomez-Gil B."/>
            <person name="Enciso-Ibarra J."/>
        </authorList>
    </citation>
    <scope>NUCLEOTIDE SEQUENCE [LARGE SCALE GENOMIC DNA]</scope>
    <source>
        <strain evidence="1 2">CAIM 1920</strain>
    </source>
</reference>
<dbReference type="OrthoDB" id="9153727at2"/>
<evidence type="ECO:0000313" key="2">
    <source>
        <dbReference type="Proteomes" id="UP000094936"/>
    </source>
</evidence>
<dbReference type="AlphaFoldDB" id="A0A1C3EJ89"/>
<gene>
    <name evidence="1" type="ORF">A8L45_10920</name>
</gene>
<dbReference type="Proteomes" id="UP000094936">
    <property type="component" value="Unassembled WGS sequence"/>
</dbReference>
<protein>
    <submittedName>
        <fullName evidence="1">Uncharacterized protein</fullName>
    </submittedName>
</protein>
<proteinExistence type="predicted"/>
<accession>A0A1C3EJ89</accession>
<comment type="caution">
    <text evidence="1">The sequence shown here is derived from an EMBL/GenBank/DDBJ whole genome shotgun (WGS) entry which is preliminary data.</text>
</comment>
<dbReference type="EMBL" id="LYBM01000017">
    <property type="protein sequence ID" value="ODA33302.1"/>
    <property type="molecule type" value="Genomic_DNA"/>
</dbReference>
<organism evidence="1 2">
    <name type="scientific">Veronia pacifica</name>
    <dbReference type="NCBI Taxonomy" id="1080227"/>
    <lineage>
        <taxon>Bacteria</taxon>
        <taxon>Pseudomonadati</taxon>
        <taxon>Pseudomonadota</taxon>
        <taxon>Gammaproteobacteria</taxon>
        <taxon>Vibrionales</taxon>
        <taxon>Vibrionaceae</taxon>
        <taxon>Veronia</taxon>
    </lineage>
</organism>